<dbReference type="Proteomes" id="UP000298030">
    <property type="component" value="Unassembled WGS sequence"/>
</dbReference>
<accession>A0A4Y7R8U1</accession>
<reference evidence="1 2" key="1">
    <citation type="journal article" date="2019" name="Nat. Ecol. Evol.">
        <title>Megaphylogeny resolves global patterns of mushroom evolution.</title>
        <authorList>
            <person name="Varga T."/>
            <person name="Krizsan K."/>
            <person name="Foldi C."/>
            <person name="Dima B."/>
            <person name="Sanchez-Garcia M."/>
            <person name="Sanchez-Ramirez S."/>
            <person name="Szollosi G.J."/>
            <person name="Szarkandi J.G."/>
            <person name="Papp V."/>
            <person name="Albert L."/>
            <person name="Andreopoulos W."/>
            <person name="Angelini C."/>
            <person name="Antonin V."/>
            <person name="Barry K.W."/>
            <person name="Bougher N.L."/>
            <person name="Buchanan P."/>
            <person name="Buyck B."/>
            <person name="Bense V."/>
            <person name="Catcheside P."/>
            <person name="Chovatia M."/>
            <person name="Cooper J."/>
            <person name="Damon W."/>
            <person name="Desjardin D."/>
            <person name="Finy P."/>
            <person name="Geml J."/>
            <person name="Haridas S."/>
            <person name="Hughes K."/>
            <person name="Justo A."/>
            <person name="Karasinski D."/>
            <person name="Kautmanova I."/>
            <person name="Kiss B."/>
            <person name="Kocsube S."/>
            <person name="Kotiranta H."/>
            <person name="LaButti K.M."/>
            <person name="Lechner B.E."/>
            <person name="Liimatainen K."/>
            <person name="Lipzen A."/>
            <person name="Lukacs Z."/>
            <person name="Mihaltcheva S."/>
            <person name="Morgado L.N."/>
            <person name="Niskanen T."/>
            <person name="Noordeloos M.E."/>
            <person name="Ohm R.A."/>
            <person name="Ortiz-Santana B."/>
            <person name="Ovrebo C."/>
            <person name="Racz N."/>
            <person name="Riley R."/>
            <person name="Savchenko A."/>
            <person name="Shiryaev A."/>
            <person name="Soop K."/>
            <person name="Spirin V."/>
            <person name="Szebenyi C."/>
            <person name="Tomsovsky M."/>
            <person name="Tulloss R.E."/>
            <person name="Uehling J."/>
            <person name="Grigoriev I.V."/>
            <person name="Vagvolgyi C."/>
            <person name="Papp T."/>
            <person name="Martin F.M."/>
            <person name="Miettinen O."/>
            <person name="Hibbett D.S."/>
            <person name="Nagy L.G."/>
        </authorList>
    </citation>
    <scope>NUCLEOTIDE SEQUENCE [LARGE SCALE GENOMIC DNA]</scope>
    <source>
        <strain evidence="1 2">FP101781</strain>
    </source>
</reference>
<comment type="caution">
    <text evidence="1">The sequence shown here is derived from an EMBL/GenBank/DDBJ whole genome shotgun (WGS) entry which is preliminary data.</text>
</comment>
<evidence type="ECO:0000313" key="2">
    <source>
        <dbReference type="Proteomes" id="UP000298030"/>
    </source>
</evidence>
<proteinExistence type="predicted"/>
<gene>
    <name evidence="1" type="ORF">FA13DRAFT_1723185</name>
</gene>
<organism evidence="1 2">
    <name type="scientific">Coprinellus micaceus</name>
    <name type="common">Glistening ink-cap mushroom</name>
    <name type="synonym">Coprinus micaceus</name>
    <dbReference type="NCBI Taxonomy" id="71717"/>
    <lineage>
        <taxon>Eukaryota</taxon>
        <taxon>Fungi</taxon>
        <taxon>Dikarya</taxon>
        <taxon>Basidiomycota</taxon>
        <taxon>Agaricomycotina</taxon>
        <taxon>Agaricomycetes</taxon>
        <taxon>Agaricomycetidae</taxon>
        <taxon>Agaricales</taxon>
        <taxon>Agaricineae</taxon>
        <taxon>Psathyrellaceae</taxon>
        <taxon>Coprinellus</taxon>
    </lineage>
</organism>
<dbReference type="EMBL" id="QPFP01000609">
    <property type="protein sequence ID" value="TEB05139.1"/>
    <property type="molecule type" value="Genomic_DNA"/>
</dbReference>
<protein>
    <submittedName>
        <fullName evidence="1">Uncharacterized protein</fullName>
    </submittedName>
</protein>
<sequence>MTGIPGARAVHFEGTNHLVGVWVWAGPGPAIGIWSSILKKGQPHCQRCTSGSKTAQCRIAIQAQFGNLSKSLGSAHNTRSGPHRWFNSLSSSECVANLNELLECRVGTVIVWYGPELGLACTVSRRLGSPFSESGEPISHKHIYDSVGPFAHLRRERIYVGEDLKNQFSWQVEEGEHDEAAGVAPNGENTG</sequence>
<dbReference type="AlphaFoldDB" id="A0A4Y7R8U1"/>
<evidence type="ECO:0000313" key="1">
    <source>
        <dbReference type="EMBL" id="TEB05139.1"/>
    </source>
</evidence>
<keyword evidence="2" id="KW-1185">Reference proteome</keyword>
<name>A0A4Y7R8U1_COPMI</name>